<dbReference type="Gene3D" id="2.40.30.170">
    <property type="match status" value="1"/>
</dbReference>
<dbReference type="InterPro" id="IPR050465">
    <property type="entry name" value="UPF0194_transport"/>
</dbReference>
<dbReference type="InterPro" id="IPR058625">
    <property type="entry name" value="MdtA-like_BSH"/>
</dbReference>
<dbReference type="GO" id="GO:0030313">
    <property type="term" value="C:cell envelope"/>
    <property type="evidence" value="ECO:0007669"/>
    <property type="project" value="UniProtKB-SubCell"/>
</dbReference>
<feature type="domain" description="p-hydroxybenzoic acid efflux pump subunit AaeA-like beta-barrel" evidence="5">
    <location>
        <begin position="230"/>
        <end position="317"/>
    </location>
</feature>
<evidence type="ECO:0000313" key="7">
    <source>
        <dbReference type="Proteomes" id="UP000179786"/>
    </source>
</evidence>
<dbReference type="Proteomes" id="UP000179786">
    <property type="component" value="Unassembled WGS sequence"/>
</dbReference>
<dbReference type="Pfam" id="PF25963">
    <property type="entry name" value="Beta-barrel_AAEA"/>
    <property type="match status" value="1"/>
</dbReference>
<dbReference type="SUPFAM" id="SSF111369">
    <property type="entry name" value="HlyD-like secretion proteins"/>
    <property type="match status" value="1"/>
</dbReference>
<protein>
    <submittedName>
        <fullName evidence="6">Uncharacterized protein</fullName>
    </submittedName>
</protein>
<dbReference type="PANTHER" id="PTHR32347">
    <property type="entry name" value="EFFLUX SYSTEM COMPONENT YKNX-RELATED"/>
    <property type="match status" value="1"/>
</dbReference>
<organism evidence="6 7">
    <name type="scientific">Pseudoalteromonas amylolytica</name>
    <dbReference type="NCBI Taxonomy" id="1859457"/>
    <lineage>
        <taxon>Bacteria</taxon>
        <taxon>Pseudomonadati</taxon>
        <taxon>Pseudomonadota</taxon>
        <taxon>Gammaproteobacteria</taxon>
        <taxon>Alteromonadales</taxon>
        <taxon>Pseudoalteromonadaceae</taxon>
        <taxon>Pseudoalteromonas</taxon>
    </lineage>
</organism>
<dbReference type="AlphaFoldDB" id="A0A1S1MSN1"/>
<feature type="domain" description="Multidrug resistance protein MdtA-like barrel-sandwich hybrid" evidence="4">
    <location>
        <begin position="39"/>
        <end position="224"/>
    </location>
</feature>
<evidence type="ECO:0000259" key="4">
    <source>
        <dbReference type="Pfam" id="PF25917"/>
    </source>
</evidence>
<keyword evidence="7" id="KW-1185">Reference proteome</keyword>
<evidence type="ECO:0000313" key="6">
    <source>
        <dbReference type="EMBL" id="OHU89735.1"/>
    </source>
</evidence>
<evidence type="ECO:0000259" key="5">
    <source>
        <dbReference type="Pfam" id="PF25963"/>
    </source>
</evidence>
<comment type="caution">
    <text evidence="6">The sequence shown here is derived from an EMBL/GenBank/DDBJ whole genome shotgun (WGS) entry which is preliminary data.</text>
</comment>
<sequence length="374" mass="41469">MVKNFLILLLVVAGLAAGYVMSLDSNTVVLDNAYVSGKIIKIRAPKDGIIETVLIEHGSTVNERDILFAYDKRSAELSVQKASQAFHQSIKDELQACFEESIAKEKLSSSDLVSSFKKDRLERGKKLSSANLLAEDTFEDLSLGYSVAMKEKSIAQLEWSVMGYATNEAILSRTKVMQAKNTLEEELHNQRLQEVRSPRTGYIYTLNIYAGQYVDAGDLIAVLVATDDIRVEANVLETKIASLKPGMRAKVYSDVNPQQVYKGVVHSIVPSTAASFSPIPRNNTDSNWIKVSQRVPVIVSLLDEGAKTLPIGSSAKVELLLDEQLDSVEQRAQVRHGYHSLPNWQKQPEDYIQKIVAAEQASFTKYASNVNCRL</sequence>
<dbReference type="Pfam" id="PF25917">
    <property type="entry name" value="BSH_RND"/>
    <property type="match status" value="1"/>
</dbReference>
<evidence type="ECO:0000256" key="2">
    <source>
        <dbReference type="ARBA" id="ARBA00009477"/>
    </source>
</evidence>
<name>A0A1S1MSN1_9GAMM</name>
<evidence type="ECO:0000256" key="1">
    <source>
        <dbReference type="ARBA" id="ARBA00004196"/>
    </source>
</evidence>
<evidence type="ECO:0000256" key="3">
    <source>
        <dbReference type="ARBA" id="ARBA00023054"/>
    </source>
</evidence>
<proteinExistence type="inferred from homology"/>
<gene>
    <name evidence="6" type="ORF">BET10_16590</name>
</gene>
<accession>A0A1S1MSN1</accession>
<dbReference type="STRING" id="1859457.BET10_16590"/>
<dbReference type="RefSeq" id="WP_070986362.1">
    <property type="nucleotide sequence ID" value="NZ_MKJU01000028.1"/>
</dbReference>
<dbReference type="EMBL" id="MKJU01000028">
    <property type="protein sequence ID" value="OHU89735.1"/>
    <property type="molecule type" value="Genomic_DNA"/>
</dbReference>
<reference evidence="6 7" key="1">
    <citation type="submission" date="2016-09" db="EMBL/GenBank/DDBJ databases">
        <title>Pseudoalteromonas amylolytica sp. nov., isolated from the surface seawater.</title>
        <authorList>
            <person name="Wu Y.-H."/>
            <person name="Cheng H."/>
            <person name="Jin X.-B."/>
            <person name="Wang C.-S."/>
            <person name="Xu X.-W."/>
        </authorList>
    </citation>
    <scope>NUCLEOTIDE SEQUENCE [LARGE SCALE GENOMIC DNA]</scope>
    <source>
        <strain evidence="6 7">JW1</strain>
    </source>
</reference>
<dbReference type="InterPro" id="IPR058634">
    <property type="entry name" value="AaeA-lik-b-barrel"/>
</dbReference>
<keyword evidence="3" id="KW-0175">Coiled coil</keyword>
<comment type="similarity">
    <text evidence="2">Belongs to the membrane fusion protein (MFP) (TC 8.A.1) family.</text>
</comment>
<comment type="subcellular location">
    <subcellularLocation>
        <location evidence="1">Cell envelope</location>
    </subcellularLocation>
</comment>
<dbReference type="OrthoDB" id="9811754at2"/>